<dbReference type="OrthoDB" id="9801455at2"/>
<dbReference type="InterPro" id="IPR006710">
    <property type="entry name" value="Glyco_hydro_43"/>
</dbReference>
<comment type="similarity">
    <text evidence="1">Belongs to the glycosyl hydrolase 43 family.</text>
</comment>
<organism evidence="4 5">
    <name type="scientific">Sphingobacterium olei</name>
    <dbReference type="NCBI Taxonomy" id="2571155"/>
    <lineage>
        <taxon>Bacteria</taxon>
        <taxon>Pseudomonadati</taxon>
        <taxon>Bacteroidota</taxon>
        <taxon>Sphingobacteriia</taxon>
        <taxon>Sphingobacteriales</taxon>
        <taxon>Sphingobacteriaceae</taxon>
        <taxon>Sphingobacterium</taxon>
    </lineage>
</organism>
<keyword evidence="3" id="KW-0326">Glycosidase</keyword>
<evidence type="ECO:0000313" key="5">
    <source>
        <dbReference type="Proteomes" id="UP000306808"/>
    </source>
</evidence>
<keyword evidence="2" id="KW-0378">Hydrolase</keyword>
<dbReference type="Pfam" id="PF04616">
    <property type="entry name" value="Glyco_hydro_43"/>
    <property type="match status" value="1"/>
</dbReference>
<dbReference type="Proteomes" id="UP000306808">
    <property type="component" value="Unassembled WGS sequence"/>
</dbReference>
<evidence type="ECO:0000256" key="3">
    <source>
        <dbReference type="ARBA" id="ARBA00023295"/>
    </source>
</evidence>
<dbReference type="InterPro" id="IPR023296">
    <property type="entry name" value="Glyco_hydro_beta-prop_sf"/>
</dbReference>
<proteinExistence type="inferred from homology"/>
<dbReference type="EMBL" id="SUME01000003">
    <property type="protein sequence ID" value="TJZ61058.1"/>
    <property type="molecule type" value="Genomic_DNA"/>
</dbReference>
<evidence type="ECO:0000256" key="2">
    <source>
        <dbReference type="ARBA" id="ARBA00022801"/>
    </source>
</evidence>
<dbReference type="AlphaFoldDB" id="A0A4V5MPF1"/>
<keyword evidence="5" id="KW-1185">Reference proteome</keyword>
<reference evidence="4 5" key="1">
    <citation type="submission" date="2019-04" db="EMBL/GenBank/DDBJ databases">
        <title>Sphingobacterium olei sp. nov., isolated from oil-contaminated soil.</title>
        <authorList>
            <person name="Liu B."/>
        </authorList>
    </citation>
    <scope>NUCLEOTIDE SEQUENCE [LARGE SCALE GENOMIC DNA]</scope>
    <source>
        <strain evidence="4 5">HAL-9</strain>
    </source>
</reference>
<dbReference type="GO" id="GO:0005975">
    <property type="term" value="P:carbohydrate metabolic process"/>
    <property type="evidence" value="ECO:0007669"/>
    <property type="project" value="InterPro"/>
</dbReference>
<dbReference type="SUPFAM" id="SSF75005">
    <property type="entry name" value="Arabinanase/levansucrase/invertase"/>
    <property type="match status" value="1"/>
</dbReference>
<accession>A0A4V5MPF1</accession>
<sequence>MVGRSKTLHGPYLDDKGLDMKTAGGKLVIAGDQNWHGVGHNVVVRLDDNDYLVFHGYDAKDEGRAKLRIEKITWDNAGWAQIKKY</sequence>
<dbReference type="Gene3D" id="2.115.10.20">
    <property type="entry name" value="Glycosyl hydrolase domain, family 43"/>
    <property type="match status" value="1"/>
</dbReference>
<comment type="caution">
    <text evidence="4">The sequence shown here is derived from an EMBL/GenBank/DDBJ whole genome shotgun (WGS) entry which is preliminary data.</text>
</comment>
<protein>
    <submittedName>
        <fullName evidence="4">Arabinan endo-1,5-alpha-L-arabinosidase</fullName>
    </submittedName>
</protein>
<dbReference type="RefSeq" id="WP_136900720.1">
    <property type="nucleotide sequence ID" value="NZ_SUME01000003.1"/>
</dbReference>
<evidence type="ECO:0000256" key="1">
    <source>
        <dbReference type="ARBA" id="ARBA00009865"/>
    </source>
</evidence>
<evidence type="ECO:0000313" key="4">
    <source>
        <dbReference type="EMBL" id="TJZ61058.1"/>
    </source>
</evidence>
<name>A0A4V5MPF1_9SPHI</name>
<gene>
    <name evidence="4" type="ORF">FAZ15_07550</name>
</gene>
<dbReference type="GO" id="GO:0004553">
    <property type="term" value="F:hydrolase activity, hydrolyzing O-glycosyl compounds"/>
    <property type="evidence" value="ECO:0007669"/>
    <property type="project" value="InterPro"/>
</dbReference>